<proteinExistence type="inferred from homology"/>
<dbReference type="PANTHER" id="PTHR33365:SF4">
    <property type="entry name" value="CYCLOCHLOROTINE BIOSYNTHESIS PROTEIN O"/>
    <property type="match status" value="1"/>
</dbReference>
<keyword evidence="5" id="KW-1185">Reference proteome</keyword>
<dbReference type="GO" id="GO:0043386">
    <property type="term" value="P:mycotoxin biosynthetic process"/>
    <property type="evidence" value="ECO:0007669"/>
    <property type="project" value="InterPro"/>
</dbReference>
<dbReference type="Pfam" id="PF11807">
    <property type="entry name" value="UstYa"/>
    <property type="match status" value="1"/>
</dbReference>
<evidence type="ECO:0000313" key="4">
    <source>
        <dbReference type="EMBL" id="KAG1768911.1"/>
    </source>
</evidence>
<evidence type="ECO:0000256" key="2">
    <source>
        <dbReference type="ARBA" id="ARBA00035112"/>
    </source>
</evidence>
<gene>
    <name evidence="4" type="ORF">EV702DRAFT_1049891</name>
</gene>
<name>A0A9P7CXC4_9AGAM</name>
<keyword evidence="3" id="KW-0472">Membrane</keyword>
<reference evidence="4" key="1">
    <citation type="journal article" date="2020" name="New Phytol.">
        <title>Comparative genomics reveals dynamic genome evolution in host specialist ectomycorrhizal fungi.</title>
        <authorList>
            <person name="Lofgren L.A."/>
            <person name="Nguyen N.H."/>
            <person name="Vilgalys R."/>
            <person name="Ruytinx J."/>
            <person name="Liao H.L."/>
            <person name="Branco S."/>
            <person name="Kuo A."/>
            <person name="LaButti K."/>
            <person name="Lipzen A."/>
            <person name="Andreopoulos W."/>
            <person name="Pangilinan J."/>
            <person name="Riley R."/>
            <person name="Hundley H."/>
            <person name="Na H."/>
            <person name="Barry K."/>
            <person name="Grigoriev I.V."/>
            <person name="Stajich J.E."/>
            <person name="Kennedy P.G."/>
        </authorList>
    </citation>
    <scope>NUCLEOTIDE SEQUENCE</scope>
    <source>
        <strain evidence="4">DOB743</strain>
    </source>
</reference>
<dbReference type="OrthoDB" id="3687641at2759"/>
<dbReference type="AlphaFoldDB" id="A0A9P7CXC4"/>
<organism evidence="4 5">
    <name type="scientific">Suillus placidus</name>
    <dbReference type="NCBI Taxonomy" id="48579"/>
    <lineage>
        <taxon>Eukaryota</taxon>
        <taxon>Fungi</taxon>
        <taxon>Dikarya</taxon>
        <taxon>Basidiomycota</taxon>
        <taxon>Agaricomycotina</taxon>
        <taxon>Agaricomycetes</taxon>
        <taxon>Agaricomycetidae</taxon>
        <taxon>Boletales</taxon>
        <taxon>Suillineae</taxon>
        <taxon>Suillaceae</taxon>
        <taxon>Suillus</taxon>
    </lineage>
</organism>
<dbReference type="PANTHER" id="PTHR33365">
    <property type="entry name" value="YALI0B05434P"/>
    <property type="match status" value="1"/>
</dbReference>
<comment type="similarity">
    <text evidence="2">Belongs to the ustYa family.</text>
</comment>
<evidence type="ECO:0000256" key="3">
    <source>
        <dbReference type="SAM" id="Phobius"/>
    </source>
</evidence>
<dbReference type="EMBL" id="JABBWD010000076">
    <property type="protein sequence ID" value="KAG1768911.1"/>
    <property type="molecule type" value="Genomic_DNA"/>
</dbReference>
<sequence>MHKEYYSQYSPVDGLNDDDAKLFHSTDIGHPSKSRFLHLWPWLSHAVLMSTTMVFFVLWARAPSIDDVIMYSPANEAIDSIGVIRFNGSLSAPSIYRGSPSPELDAAWDDIAVDARSVRMTLDQLLRTDEYGGGYMATIEAIHLLHCTNMLRRVSWGDHYRSSDYSIHDSPEAFRTHLDHCIEMLRQNIMCRGDVTMLTYDWVEGTEDPVPNFNVLHQCRNFQKILDWVDDHRVIVPRSDMVRLEDTIDLLSPP</sequence>
<comment type="pathway">
    <text evidence="1">Mycotoxin biosynthesis.</text>
</comment>
<dbReference type="InterPro" id="IPR021765">
    <property type="entry name" value="UstYa-like"/>
</dbReference>
<protein>
    <submittedName>
        <fullName evidence="4">Uncharacterized protein</fullName>
    </submittedName>
</protein>
<keyword evidence="3" id="KW-1133">Transmembrane helix</keyword>
<comment type="caution">
    <text evidence="4">The sequence shown here is derived from an EMBL/GenBank/DDBJ whole genome shotgun (WGS) entry which is preliminary data.</text>
</comment>
<keyword evidence="3" id="KW-0812">Transmembrane</keyword>
<feature type="transmembrane region" description="Helical" evidence="3">
    <location>
        <begin position="39"/>
        <end position="60"/>
    </location>
</feature>
<evidence type="ECO:0000313" key="5">
    <source>
        <dbReference type="Proteomes" id="UP000714275"/>
    </source>
</evidence>
<evidence type="ECO:0000256" key="1">
    <source>
        <dbReference type="ARBA" id="ARBA00004685"/>
    </source>
</evidence>
<accession>A0A9P7CXC4</accession>
<dbReference type="Proteomes" id="UP000714275">
    <property type="component" value="Unassembled WGS sequence"/>
</dbReference>